<evidence type="ECO:0000256" key="1">
    <source>
        <dbReference type="ARBA" id="ARBA00010688"/>
    </source>
</evidence>
<dbReference type="RefSeq" id="WP_377281231.1">
    <property type="nucleotide sequence ID" value="NZ_JBHRSI010000003.1"/>
</dbReference>
<dbReference type="CDD" id="cd01166">
    <property type="entry name" value="KdgK"/>
    <property type="match status" value="1"/>
</dbReference>
<evidence type="ECO:0000313" key="6">
    <source>
        <dbReference type="Proteomes" id="UP001597237"/>
    </source>
</evidence>
<protein>
    <submittedName>
        <fullName evidence="5">Sugar kinase</fullName>
    </submittedName>
</protein>
<dbReference type="PANTHER" id="PTHR43320:SF2">
    <property type="entry name" value="2-DEHYDRO-3-DEOXYGLUCONOKINASE_2-DEHYDRO-3-DEOXYGALACTONOKINASE"/>
    <property type="match status" value="1"/>
</dbReference>
<organism evidence="5 6">
    <name type="scientific">Phenylobacterium terrae</name>
    <dbReference type="NCBI Taxonomy" id="2665495"/>
    <lineage>
        <taxon>Bacteria</taxon>
        <taxon>Pseudomonadati</taxon>
        <taxon>Pseudomonadota</taxon>
        <taxon>Alphaproteobacteria</taxon>
        <taxon>Caulobacterales</taxon>
        <taxon>Caulobacteraceae</taxon>
        <taxon>Phenylobacterium</taxon>
    </lineage>
</organism>
<comment type="caution">
    <text evidence="5">The sequence shown here is derived from an EMBL/GenBank/DDBJ whole genome shotgun (WGS) entry which is preliminary data.</text>
</comment>
<dbReference type="PANTHER" id="PTHR43320">
    <property type="entry name" value="SUGAR KINASE"/>
    <property type="match status" value="1"/>
</dbReference>
<gene>
    <name evidence="5" type="ORF">ACFSC0_00885</name>
</gene>
<name>A0ABW4MW02_9CAUL</name>
<dbReference type="InterPro" id="IPR011611">
    <property type="entry name" value="PfkB_dom"/>
</dbReference>
<dbReference type="SUPFAM" id="SSF53613">
    <property type="entry name" value="Ribokinase-like"/>
    <property type="match status" value="1"/>
</dbReference>
<evidence type="ECO:0000259" key="4">
    <source>
        <dbReference type="Pfam" id="PF00294"/>
    </source>
</evidence>
<dbReference type="EMBL" id="JBHUEY010000001">
    <property type="protein sequence ID" value="MFD1781936.1"/>
    <property type="molecule type" value="Genomic_DNA"/>
</dbReference>
<dbReference type="InterPro" id="IPR029056">
    <property type="entry name" value="Ribokinase-like"/>
</dbReference>
<sequence length="337" mass="35504">MAGKVVCFGEVMLRLSAPGAEVLLQSQRLEARIGGAEANVGVSLARFGHPVRMVSFVPDNALGRAALAELRRHGLDVAGVRTAPGRLGLYFLTPAAGLRPAQVLYDRAESSFALADPDAIDWPAELEGADWLHISGVTPAVGPNAAEAALKAVRAARVKGLTVSFDGNYRKSLWDQWPTDGAAILADIVAAADLFIGDDRDVALILGHDFPQTDPMERRQAAAEAAFTGFPQLSRVASTVRTVESAERHRLAAFLADRDGHWTAAPRDVSGIVDRIGGGDAFAAGLIHGLRTDMDPQAALEFALAAAALKHSIPGDFNLVDIADVEALLAGGGDVRR</sequence>
<keyword evidence="2" id="KW-0808">Transferase</keyword>
<comment type="similarity">
    <text evidence="1">Belongs to the carbohydrate kinase PfkB family.</text>
</comment>
<keyword evidence="6" id="KW-1185">Reference proteome</keyword>
<dbReference type="Pfam" id="PF00294">
    <property type="entry name" value="PfkB"/>
    <property type="match status" value="1"/>
</dbReference>
<evidence type="ECO:0000313" key="5">
    <source>
        <dbReference type="EMBL" id="MFD1781936.1"/>
    </source>
</evidence>
<feature type="domain" description="Carbohydrate kinase PfkB" evidence="4">
    <location>
        <begin position="4"/>
        <end position="310"/>
    </location>
</feature>
<accession>A0ABW4MW02</accession>
<keyword evidence="3 5" id="KW-0418">Kinase</keyword>
<evidence type="ECO:0000256" key="3">
    <source>
        <dbReference type="ARBA" id="ARBA00022777"/>
    </source>
</evidence>
<evidence type="ECO:0000256" key="2">
    <source>
        <dbReference type="ARBA" id="ARBA00022679"/>
    </source>
</evidence>
<dbReference type="InterPro" id="IPR052700">
    <property type="entry name" value="Carb_kinase_PfkB-like"/>
</dbReference>
<reference evidence="6" key="1">
    <citation type="journal article" date="2019" name="Int. J. Syst. Evol. Microbiol.">
        <title>The Global Catalogue of Microorganisms (GCM) 10K type strain sequencing project: providing services to taxonomists for standard genome sequencing and annotation.</title>
        <authorList>
            <consortium name="The Broad Institute Genomics Platform"/>
            <consortium name="The Broad Institute Genome Sequencing Center for Infectious Disease"/>
            <person name="Wu L."/>
            <person name="Ma J."/>
        </authorList>
    </citation>
    <scope>NUCLEOTIDE SEQUENCE [LARGE SCALE GENOMIC DNA]</scope>
    <source>
        <strain evidence="6">DFY28</strain>
    </source>
</reference>
<dbReference type="Gene3D" id="3.40.1190.20">
    <property type="match status" value="1"/>
</dbReference>
<dbReference type="GO" id="GO:0016301">
    <property type="term" value="F:kinase activity"/>
    <property type="evidence" value="ECO:0007669"/>
    <property type="project" value="UniProtKB-KW"/>
</dbReference>
<dbReference type="Proteomes" id="UP001597237">
    <property type="component" value="Unassembled WGS sequence"/>
</dbReference>
<proteinExistence type="inferred from homology"/>